<evidence type="ECO:0000313" key="2">
    <source>
        <dbReference type="Proteomes" id="UP000680045"/>
    </source>
</evidence>
<dbReference type="EMBL" id="JAGTPW010000059">
    <property type="protein sequence ID" value="MBR8645952.1"/>
    <property type="molecule type" value="Genomic_DNA"/>
</dbReference>
<protein>
    <submittedName>
        <fullName evidence="1">Uncharacterized protein</fullName>
    </submittedName>
</protein>
<gene>
    <name evidence="1" type="ORF">KEH51_24445</name>
</gene>
<reference evidence="1" key="1">
    <citation type="submission" date="2021-04" db="EMBL/GenBank/DDBJ databases">
        <title>Whole genome sequencing of Enterococci isolates from hospitalized patients.</title>
        <authorList>
            <person name="Ogoti B.M."/>
            <person name="Onyambu F.G."/>
        </authorList>
    </citation>
    <scope>NUCLEOTIDE SEQUENCE</scope>
    <source>
        <strain evidence="1">242</strain>
    </source>
</reference>
<name>A0A941FSQ3_9BACI</name>
<dbReference type="Proteomes" id="UP000680045">
    <property type="component" value="Unassembled WGS sequence"/>
</dbReference>
<proteinExistence type="predicted"/>
<accession>A0A941FSQ3</accession>
<organism evidence="1 2">
    <name type="scientific">Peribacillus frigoritolerans</name>
    <dbReference type="NCBI Taxonomy" id="450367"/>
    <lineage>
        <taxon>Bacteria</taxon>
        <taxon>Bacillati</taxon>
        <taxon>Bacillota</taxon>
        <taxon>Bacilli</taxon>
        <taxon>Bacillales</taxon>
        <taxon>Bacillaceae</taxon>
        <taxon>Peribacillus</taxon>
    </lineage>
</organism>
<comment type="caution">
    <text evidence="1">The sequence shown here is derived from an EMBL/GenBank/DDBJ whole genome shotgun (WGS) entry which is preliminary data.</text>
</comment>
<evidence type="ECO:0000313" key="1">
    <source>
        <dbReference type="EMBL" id="MBR8645952.1"/>
    </source>
</evidence>
<sequence>MKELPEEHIGTNAGLLKNEHVLLTFMPAPTLRLLLFAPDGSLMGEVRDLNMKWFMWMIPNFLSMLMAKRYELVDHEGRLLAKYHIKGGFSIK</sequence>
<dbReference type="AlphaFoldDB" id="A0A941FSQ3"/>